<dbReference type="GO" id="GO:0030170">
    <property type="term" value="F:pyridoxal phosphate binding"/>
    <property type="evidence" value="ECO:0007669"/>
    <property type="project" value="InterPro"/>
</dbReference>
<name>A0A644V537_9ZZZZ</name>
<dbReference type="GO" id="GO:0019346">
    <property type="term" value="P:transsulfuration"/>
    <property type="evidence" value="ECO:0007669"/>
    <property type="project" value="InterPro"/>
</dbReference>
<dbReference type="InterPro" id="IPR015424">
    <property type="entry name" value="PyrdxlP-dep_Trfase"/>
</dbReference>
<dbReference type="GO" id="GO:0071269">
    <property type="term" value="P:L-homocysteine biosynthetic process"/>
    <property type="evidence" value="ECO:0007669"/>
    <property type="project" value="TreeGrafter"/>
</dbReference>
<evidence type="ECO:0000256" key="2">
    <source>
        <dbReference type="ARBA" id="ARBA00009077"/>
    </source>
</evidence>
<dbReference type="InterPro" id="IPR000277">
    <property type="entry name" value="Cys/Met-Metab_PyrdxlP-dep_enz"/>
</dbReference>
<keyword evidence="4" id="KW-0663">Pyridoxal phosphate</keyword>
<dbReference type="GO" id="GO:0003961">
    <property type="term" value="F:O-acetylhomoserine aminocarboxypropyltransferase activity"/>
    <property type="evidence" value="ECO:0007669"/>
    <property type="project" value="TreeGrafter"/>
</dbReference>
<dbReference type="InterPro" id="IPR015421">
    <property type="entry name" value="PyrdxlP-dep_Trfase_major"/>
</dbReference>
<evidence type="ECO:0000256" key="3">
    <source>
        <dbReference type="ARBA" id="ARBA00022679"/>
    </source>
</evidence>
<evidence type="ECO:0000313" key="6">
    <source>
        <dbReference type="EMBL" id="MPL86165.1"/>
    </source>
</evidence>
<dbReference type="InterPro" id="IPR054542">
    <property type="entry name" value="Cys_met_metab_PP"/>
</dbReference>
<sequence>MTNDTNKKYGNRTRELHAGQEEPDPVTGARAVPIYQTTSYVFNDTEHAANLFALQEFGQIYTRLTNPTNDVFEQRVAAIEGGIAGLSFSSGAAAITTSILNLSSVGENIVSGDNLYGGTYSLFNNTFPNFGRKVNFVDSQDLEAYENAIDSNTKALYAESLGNPKLDIPDFEELAKIAHENDIPLIVDNTSAVGLVKPLEHGADIVVDSATKFLGGHGTTLGGVIVTGGEFNWANGKFPEFSTPDPAYNGLVYTEAFGELAYIIKARGNFLRDVGPTLSPFNAFLLLQGTETLSLRIKQHSENALEVANFLKNHDAVSWVTYPGLEDDPSHKNAKKYLKGGYGALVGFGIKGGIEEGKKFINSVELLSHLANIGDSKSLVIHPASTTHSQLTPEEQLATGVTPDSIRLSVGVENVEDIIADIDQALNKAVNK</sequence>
<dbReference type="CDD" id="cd00614">
    <property type="entry name" value="CGS_like"/>
    <property type="match status" value="1"/>
</dbReference>
<protein>
    <submittedName>
        <fullName evidence="6">L-methionine gamma-lyase</fullName>
        <ecNumber evidence="6">4.4.1.11</ecNumber>
    </submittedName>
</protein>
<gene>
    <name evidence="6" type="ORF">SDC9_32142</name>
</gene>
<comment type="caution">
    <text evidence="6">The sequence shown here is derived from an EMBL/GenBank/DDBJ whole genome shotgun (WGS) entry which is preliminary data.</text>
</comment>
<proteinExistence type="inferred from homology"/>
<dbReference type="PROSITE" id="PS00868">
    <property type="entry name" value="CYS_MET_METAB_PP"/>
    <property type="match status" value="1"/>
</dbReference>
<dbReference type="AlphaFoldDB" id="A0A644V537"/>
<keyword evidence="3" id="KW-0808">Transferase</keyword>
<keyword evidence="6" id="KW-0456">Lyase</keyword>
<comment type="cofactor">
    <cofactor evidence="1">
        <name>pyridoxal 5'-phosphate</name>
        <dbReference type="ChEBI" id="CHEBI:597326"/>
    </cofactor>
</comment>
<dbReference type="GO" id="GO:0005737">
    <property type="term" value="C:cytoplasm"/>
    <property type="evidence" value="ECO:0007669"/>
    <property type="project" value="TreeGrafter"/>
</dbReference>
<dbReference type="NCBIfam" id="TIGR01326">
    <property type="entry name" value="OAH_OAS_sulfhy"/>
    <property type="match status" value="1"/>
</dbReference>
<dbReference type="SUPFAM" id="SSF53383">
    <property type="entry name" value="PLP-dependent transferases"/>
    <property type="match status" value="1"/>
</dbReference>
<dbReference type="InterPro" id="IPR015422">
    <property type="entry name" value="PyrdxlP-dep_Trfase_small"/>
</dbReference>
<dbReference type="GO" id="GO:0018826">
    <property type="term" value="F:methionine gamma-lyase activity"/>
    <property type="evidence" value="ECO:0007669"/>
    <property type="project" value="UniProtKB-EC"/>
</dbReference>
<dbReference type="Pfam" id="PF01053">
    <property type="entry name" value="Cys_Met_Meta_PP"/>
    <property type="match status" value="1"/>
</dbReference>
<dbReference type="Gene3D" id="3.40.640.10">
    <property type="entry name" value="Type I PLP-dependent aspartate aminotransferase-like (Major domain)"/>
    <property type="match status" value="1"/>
</dbReference>
<dbReference type="GO" id="GO:0004124">
    <property type="term" value="F:cysteine synthase activity"/>
    <property type="evidence" value="ECO:0007669"/>
    <property type="project" value="TreeGrafter"/>
</dbReference>
<dbReference type="PANTHER" id="PTHR43797:SF2">
    <property type="entry name" value="HOMOCYSTEINE_CYSTEINE SYNTHASE"/>
    <property type="match status" value="1"/>
</dbReference>
<comment type="similarity">
    <text evidence="2">Belongs to the trans-sulfuration enzymes family.</text>
</comment>
<dbReference type="GO" id="GO:0006535">
    <property type="term" value="P:cysteine biosynthetic process from serine"/>
    <property type="evidence" value="ECO:0007669"/>
    <property type="project" value="TreeGrafter"/>
</dbReference>
<dbReference type="EMBL" id="VSSQ01000217">
    <property type="protein sequence ID" value="MPL86165.1"/>
    <property type="molecule type" value="Genomic_DNA"/>
</dbReference>
<dbReference type="EC" id="4.4.1.11" evidence="6"/>
<reference evidence="6" key="1">
    <citation type="submission" date="2019-08" db="EMBL/GenBank/DDBJ databases">
        <authorList>
            <person name="Kucharzyk K."/>
            <person name="Murdoch R.W."/>
            <person name="Higgins S."/>
            <person name="Loffler F."/>
        </authorList>
    </citation>
    <scope>NUCLEOTIDE SEQUENCE</scope>
</reference>
<accession>A0A644V537</accession>
<feature type="region of interest" description="Disordered" evidence="5">
    <location>
        <begin position="1"/>
        <end position="28"/>
    </location>
</feature>
<dbReference type="FunFam" id="3.40.640.10:FF:000035">
    <property type="entry name" value="O-succinylhomoserine sulfhydrylase"/>
    <property type="match status" value="1"/>
</dbReference>
<dbReference type="PIRSF" id="PIRSF001434">
    <property type="entry name" value="CGS"/>
    <property type="match status" value="1"/>
</dbReference>
<evidence type="ECO:0000256" key="1">
    <source>
        <dbReference type="ARBA" id="ARBA00001933"/>
    </source>
</evidence>
<dbReference type="Gene3D" id="3.90.1150.10">
    <property type="entry name" value="Aspartate Aminotransferase, domain 1"/>
    <property type="match status" value="1"/>
</dbReference>
<dbReference type="InterPro" id="IPR006235">
    <property type="entry name" value="OAc-hSer/O-AcSer_sulfhydrylase"/>
</dbReference>
<organism evidence="6">
    <name type="scientific">bioreactor metagenome</name>
    <dbReference type="NCBI Taxonomy" id="1076179"/>
    <lineage>
        <taxon>unclassified sequences</taxon>
        <taxon>metagenomes</taxon>
        <taxon>ecological metagenomes</taxon>
    </lineage>
</organism>
<evidence type="ECO:0000256" key="4">
    <source>
        <dbReference type="ARBA" id="ARBA00022898"/>
    </source>
</evidence>
<evidence type="ECO:0000256" key="5">
    <source>
        <dbReference type="SAM" id="MobiDB-lite"/>
    </source>
</evidence>
<dbReference type="PANTHER" id="PTHR43797">
    <property type="entry name" value="HOMOCYSTEINE/CYSTEINE SYNTHASE"/>
    <property type="match status" value="1"/>
</dbReference>